<organism evidence="1 2">
    <name type="scientific">Acidomonas methanolica NBRC 104435</name>
    <dbReference type="NCBI Taxonomy" id="1231351"/>
    <lineage>
        <taxon>Bacteria</taxon>
        <taxon>Pseudomonadati</taxon>
        <taxon>Pseudomonadota</taxon>
        <taxon>Alphaproteobacteria</taxon>
        <taxon>Acetobacterales</taxon>
        <taxon>Acetobacteraceae</taxon>
        <taxon>Acidomonas</taxon>
    </lineage>
</organism>
<gene>
    <name evidence="1" type="ORF">Amme_013_025</name>
</gene>
<comment type="caution">
    <text evidence="1">The sequence shown here is derived from an EMBL/GenBank/DDBJ whole genome shotgun (WGS) entry which is preliminary data.</text>
</comment>
<reference evidence="1 2" key="2">
    <citation type="journal article" date="2014" name="FEMS Microbiol. Lett.">
        <title>Draft genomic DNA sequence of the facultatively methylotrophic bacterium Acidomonas methanolica type strain MB58.</title>
        <authorList>
            <person name="Higashiura N."/>
            <person name="Hadano H."/>
            <person name="Hirakawa H."/>
            <person name="Matsutani M."/>
            <person name="Takabe S."/>
            <person name="Matsushita K."/>
            <person name="Azuma Y."/>
        </authorList>
    </citation>
    <scope>NUCLEOTIDE SEQUENCE [LARGE SCALE GENOMIC DNA]</scope>
    <source>
        <strain evidence="1 2">MB58</strain>
    </source>
</reference>
<evidence type="ECO:0008006" key="3">
    <source>
        <dbReference type="Google" id="ProtNLM"/>
    </source>
</evidence>
<sequence>MRPVRRRPAGTGLALAGVTLIIALVAAPLVASALLDRRLAALHEALTANGATLGYADTRRRWTLLGARVEMSAPRLTGPDGTVWQAERLTAGVVLLHPASLMLSAENGLLREGWGSLAAVSLQARLTRHAGTLAGRFRTPSLTIGMGRNISFETVTGRVVLRLHPPPGDTRFGLDLHADTLSLLPPPPLAAFAPAWPPRNVSLTLAVLAPVQARTLDRRILVQRAEATLGPLTIRAGGTLHWPSGDGDLTLHGEGVRATLRQELDHPPPALRQGQAAALARLLDSARGRIDRLPEHFDLGLRIRQGAPDIDLSRLATLLDRDTVRSGP</sequence>
<name>A0A023D2M6_ACIMT</name>
<dbReference type="EMBL" id="BAND01000013">
    <property type="protein sequence ID" value="GAJ28061.1"/>
    <property type="molecule type" value="Genomic_DNA"/>
</dbReference>
<evidence type="ECO:0000313" key="2">
    <source>
        <dbReference type="Proteomes" id="UP000019760"/>
    </source>
</evidence>
<dbReference type="AlphaFoldDB" id="A0A023D2M6"/>
<dbReference type="RefSeq" id="WP_042056283.1">
    <property type="nucleotide sequence ID" value="NZ_BAND01000013.1"/>
</dbReference>
<keyword evidence="2" id="KW-1185">Reference proteome</keyword>
<accession>A0A023D2M6</accession>
<dbReference type="Proteomes" id="UP000019760">
    <property type="component" value="Unassembled WGS sequence"/>
</dbReference>
<protein>
    <recommendedName>
        <fullName evidence="3">DUF2125 domain-containing protein</fullName>
    </recommendedName>
</protein>
<proteinExistence type="predicted"/>
<reference evidence="2" key="1">
    <citation type="journal article" date="2014" name="FEMS Microbiol. Lett.">
        <title>Draft Genomic DNA Sequence of the Facultatively Methylotrophic Bacterium Acidomonas methanolica type strain MB58.</title>
        <authorList>
            <person name="Higashiura N."/>
            <person name="Hadano H."/>
            <person name="Hirakawa H."/>
            <person name="Matsutani M."/>
            <person name="Takabe S."/>
            <person name="Matsushita K."/>
            <person name="Azuma Y."/>
        </authorList>
    </citation>
    <scope>NUCLEOTIDE SEQUENCE [LARGE SCALE GENOMIC DNA]</scope>
    <source>
        <strain evidence="2">MB58</strain>
    </source>
</reference>
<evidence type="ECO:0000313" key="1">
    <source>
        <dbReference type="EMBL" id="GAJ28061.1"/>
    </source>
</evidence>